<sequence>IQKLNHGEHEAVTEFREVSPQPLSLLESYLDVTEDENNLRFVITQFGDLVLEEIPSLLDL</sequence>
<dbReference type="Proteomes" id="UP000708208">
    <property type="component" value="Unassembled WGS sequence"/>
</dbReference>
<reference evidence="1" key="1">
    <citation type="submission" date="2021-06" db="EMBL/GenBank/DDBJ databases">
        <authorList>
            <person name="Hodson N. C."/>
            <person name="Mongue J. A."/>
            <person name="Jaron S. K."/>
        </authorList>
    </citation>
    <scope>NUCLEOTIDE SEQUENCE</scope>
</reference>
<organism evidence="1 2">
    <name type="scientific">Allacma fusca</name>
    <dbReference type="NCBI Taxonomy" id="39272"/>
    <lineage>
        <taxon>Eukaryota</taxon>
        <taxon>Metazoa</taxon>
        <taxon>Ecdysozoa</taxon>
        <taxon>Arthropoda</taxon>
        <taxon>Hexapoda</taxon>
        <taxon>Collembola</taxon>
        <taxon>Symphypleona</taxon>
        <taxon>Sminthuridae</taxon>
        <taxon>Allacma</taxon>
    </lineage>
</organism>
<protein>
    <submittedName>
        <fullName evidence="1">Uncharacterized protein</fullName>
    </submittedName>
</protein>
<dbReference type="AlphaFoldDB" id="A0A8J2L496"/>
<feature type="non-terminal residue" evidence="1">
    <location>
        <position position="1"/>
    </location>
</feature>
<proteinExistence type="predicted"/>
<dbReference type="EMBL" id="CAJVCH010547831">
    <property type="protein sequence ID" value="CAG7828512.1"/>
    <property type="molecule type" value="Genomic_DNA"/>
</dbReference>
<comment type="caution">
    <text evidence="1">The sequence shown here is derived from an EMBL/GenBank/DDBJ whole genome shotgun (WGS) entry which is preliminary data.</text>
</comment>
<gene>
    <name evidence="1" type="ORF">AFUS01_LOCUS38436</name>
</gene>
<evidence type="ECO:0000313" key="2">
    <source>
        <dbReference type="Proteomes" id="UP000708208"/>
    </source>
</evidence>
<accession>A0A8J2L496</accession>
<evidence type="ECO:0000313" key="1">
    <source>
        <dbReference type="EMBL" id="CAG7828512.1"/>
    </source>
</evidence>
<keyword evidence="2" id="KW-1185">Reference proteome</keyword>
<name>A0A8J2L496_9HEXA</name>